<comment type="caution">
    <text evidence="3">The sequence shown here is derived from an EMBL/GenBank/DDBJ whole genome shotgun (WGS) entry which is preliminary data.</text>
</comment>
<dbReference type="Proteomes" id="UP001168528">
    <property type="component" value="Unassembled WGS sequence"/>
</dbReference>
<dbReference type="Pfam" id="PF01370">
    <property type="entry name" value="Epimerase"/>
    <property type="match status" value="1"/>
</dbReference>
<comment type="similarity">
    <text evidence="1">Belongs to the NAD(P)-dependent epimerase/dehydratase family.</text>
</comment>
<feature type="domain" description="NAD-dependent epimerase/dehydratase" evidence="2">
    <location>
        <begin position="17"/>
        <end position="256"/>
    </location>
</feature>
<sequence>MYYNAFHVEDLSKYQFLVTGGAGFIGSHLVEYLLQHKAGKVRVLDDLSTGFQQNLASFANNPQLEFINGSICNVQTCQQACRNIDFVFHEAALGSVPRSIKDPATTNAVNIDGFLNMLVAAKDNQVKRFVYAASSSVYGDSQELPKVEARIGKPLSPYAVTKLVNELYADVFAKTYGLEVIGLRYFNVFGPRQSPKGAYAAVIPLFIQALLENKQPTMYGDGEQTRDFTFVENVVQANIKALFSPIVSTNQVYNIAVGESTSLNQLFYYIQQLAKSSITPQYVPERSGDIRNSLADISKAQTLLGYSPKVRIKEGLQRTFEWFTQL</sequence>
<dbReference type="InterPro" id="IPR036291">
    <property type="entry name" value="NAD(P)-bd_dom_sf"/>
</dbReference>
<keyword evidence="4" id="KW-1185">Reference proteome</keyword>
<evidence type="ECO:0000313" key="4">
    <source>
        <dbReference type="Proteomes" id="UP001168528"/>
    </source>
</evidence>
<reference evidence="3" key="1">
    <citation type="submission" date="2023-07" db="EMBL/GenBank/DDBJ databases">
        <title>The genome sequence of Rhodocytophaga aerolata KACC 12507.</title>
        <authorList>
            <person name="Zhang X."/>
        </authorList>
    </citation>
    <scope>NUCLEOTIDE SEQUENCE</scope>
    <source>
        <strain evidence="3">KACC 12507</strain>
    </source>
</reference>
<dbReference type="InterPro" id="IPR001509">
    <property type="entry name" value="Epimerase_deHydtase"/>
</dbReference>
<dbReference type="Gene3D" id="3.40.50.720">
    <property type="entry name" value="NAD(P)-binding Rossmann-like Domain"/>
    <property type="match status" value="1"/>
</dbReference>
<dbReference type="SUPFAM" id="SSF51735">
    <property type="entry name" value="NAD(P)-binding Rossmann-fold domains"/>
    <property type="match status" value="1"/>
</dbReference>
<evidence type="ECO:0000259" key="2">
    <source>
        <dbReference type="Pfam" id="PF01370"/>
    </source>
</evidence>
<evidence type="ECO:0000313" key="3">
    <source>
        <dbReference type="EMBL" id="MDO1450112.1"/>
    </source>
</evidence>
<proteinExistence type="inferred from homology"/>
<organism evidence="3 4">
    <name type="scientific">Rhodocytophaga aerolata</name>
    <dbReference type="NCBI Taxonomy" id="455078"/>
    <lineage>
        <taxon>Bacteria</taxon>
        <taxon>Pseudomonadati</taxon>
        <taxon>Bacteroidota</taxon>
        <taxon>Cytophagia</taxon>
        <taxon>Cytophagales</taxon>
        <taxon>Rhodocytophagaceae</taxon>
        <taxon>Rhodocytophaga</taxon>
    </lineage>
</organism>
<dbReference type="PRINTS" id="PR01713">
    <property type="entry name" value="NUCEPIMERASE"/>
</dbReference>
<dbReference type="CDD" id="cd05256">
    <property type="entry name" value="UDP_AE_SDR_e"/>
    <property type="match status" value="1"/>
</dbReference>
<protein>
    <submittedName>
        <fullName evidence="3">SDR family oxidoreductase</fullName>
    </submittedName>
</protein>
<dbReference type="Gene3D" id="3.90.25.10">
    <property type="entry name" value="UDP-galactose 4-epimerase, domain 1"/>
    <property type="match status" value="1"/>
</dbReference>
<gene>
    <name evidence="3" type="ORF">Q0590_27775</name>
</gene>
<dbReference type="RefSeq" id="WP_302040915.1">
    <property type="nucleotide sequence ID" value="NZ_JAUKPO010000025.1"/>
</dbReference>
<dbReference type="PANTHER" id="PTHR43000">
    <property type="entry name" value="DTDP-D-GLUCOSE 4,6-DEHYDRATASE-RELATED"/>
    <property type="match status" value="1"/>
</dbReference>
<evidence type="ECO:0000256" key="1">
    <source>
        <dbReference type="ARBA" id="ARBA00007637"/>
    </source>
</evidence>
<accession>A0ABT8RDE4</accession>
<name>A0ABT8RDE4_9BACT</name>
<dbReference type="EMBL" id="JAUKPO010000025">
    <property type="protein sequence ID" value="MDO1450112.1"/>
    <property type="molecule type" value="Genomic_DNA"/>
</dbReference>